<gene>
    <name evidence="1" type="ordered locus">Odosp_2032</name>
</gene>
<dbReference type="HOGENOM" id="CLU_3045948_0_0_10"/>
<dbReference type="PaxDb" id="709991-Odosp_2032"/>
<dbReference type="KEGG" id="osp:Odosp_2032"/>
<keyword evidence="2" id="KW-1185">Reference proteome</keyword>
<reference evidence="1 2" key="1">
    <citation type="journal article" date="2011" name="Stand. Genomic Sci.">
        <title>Complete genome sequence of Odoribacter splanchnicus type strain (1651/6).</title>
        <authorList>
            <consortium name="US DOE Joint Genome Institute (JGI-PGF)"/>
            <person name="Goker M."/>
            <person name="Gronow S."/>
            <person name="Zeytun A."/>
            <person name="Nolan M."/>
            <person name="Lucas S."/>
            <person name="Lapidus A."/>
            <person name="Hammon N."/>
            <person name="Deshpande S."/>
            <person name="Cheng J.F."/>
            <person name="Pitluck S."/>
            <person name="Liolios K."/>
            <person name="Pagani I."/>
            <person name="Ivanova N."/>
            <person name="Mavromatis K."/>
            <person name="Ovchinikova G."/>
            <person name="Pati A."/>
            <person name="Tapia R."/>
            <person name="Han C."/>
            <person name="Goodwin L."/>
            <person name="Chen A."/>
            <person name="Palaniappan K."/>
            <person name="Land M."/>
            <person name="Hauser L."/>
            <person name="Jeffries C.D."/>
            <person name="Brambilla E.M."/>
            <person name="Rohde M."/>
            <person name="Detter J.C."/>
            <person name="Woyke T."/>
            <person name="Bristow J."/>
            <person name="Markowitz V."/>
            <person name="Hugenholtz P."/>
            <person name="Eisen J.A."/>
            <person name="Kyrpides N.C."/>
            <person name="Klenk H.P."/>
        </authorList>
    </citation>
    <scope>NUCLEOTIDE SEQUENCE [LARGE SCALE GENOMIC DNA]</scope>
    <source>
        <strain evidence="2">ATCC 29572 / DSM 20712 / JCM 15291 / NCTC 10825 / 1651/6</strain>
    </source>
</reference>
<organism evidence="1 2">
    <name type="scientific">Odoribacter splanchnicus (strain ATCC 29572 / DSM 20712 / CIP 104287 / JCM 15291 / NCTC 10825 / 1651/6)</name>
    <name type="common">Bacteroides splanchnicus</name>
    <dbReference type="NCBI Taxonomy" id="709991"/>
    <lineage>
        <taxon>Bacteria</taxon>
        <taxon>Pseudomonadati</taxon>
        <taxon>Bacteroidota</taxon>
        <taxon>Bacteroidia</taxon>
        <taxon>Bacteroidales</taxon>
        <taxon>Odoribacteraceae</taxon>
        <taxon>Odoribacter</taxon>
    </lineage>
</organism>
<evidence type="ECO:0000313" key="2">
    <source>
        <dbReference type="Proteomes" id="UP000006657"/>
    </source>
</evidence>
<proteinExistence type="predicted"/>
<dbReference type="RefSeq" id="WP_013612233.1">
    <property type="nucleotide sequence ID" value="NC_015160.1"/>
</dbReference>
<dbReference type="AlphaFoldDB" id="F9Z8P3"/>
<sequence length="54" mass="6214">MDTITLKVKTTKPTQEIELRFSETRSSKPIQFEIDWGDGTLNTQTSHVYKMPAN</sequence>
<evidence type="ECO:0000313" key="1">
    <source>
        <dbReference type="EMBL" id="ADY33038.1"/>
    </source>
</evidence>
<name>F9Z8P3_ODOSD</name>
<dbReference type="Proteomes" id="UP000006657">
    <property type="component" value="Chromosome"/>
</dbReference>
<accession>F9Z8P3</accession>
<dbReference type="STRING" id="709991.Odosp_2032"/>
<protein>
    <submittedName>
        <fullName evidence="1">Uncharacterized protein</fullName>
    </submittedName>
</protein>
<dbReference type="EMBL" id="CP002544">
    <property type="protein sequence ID" value="ADY33038.1"/>
    <property type="molecule type" value="Genomic_DNA"/>
</dbReference>
<dbReference type="GeneID" id="61276914"/>